<keyword evidence="4 5" id="KW-0173">Coenzyme A biosynthesis</keyword>
<comment type="pathway">
    <text evidence="5">Cofactor biosynthesis; coenzyme A biosynthesis; CoA from (R)-pantothenate: step 5/5.</text>
</comment>
<comment type="function">
    <text evidence="5">Catalyzes the phosphorylation of the 3'-hydroxyl group of dephosphocoenzyme A to form coenzyme A.</text>
</comment>
<reference evidence="7" key="1">
    <citation type="submission" date="2024-05" db="EMBL/GenBank/DDBJ databases">
        <authorList>
            <person name="Kim S."/>
            <person name="Heo J."/>
            <person name="Choi H."/>
            <person name="Choi Y."/>
            <person name="Kwon S.-W."/>
            <person name="Kim Y."/>
        </authorList>
    </citation>
    <scope>NUCLEOTIDE SEQUENCE</scope>
    <source>
        <strain evidence="7">KACC 23698</strain>
    </source>
</reference>
<dbReference type="PANTHER" id="PTHR10695:SF46">
    <property type="entry name" value="BIFUNCTIONAL COENZYME A SYNTHASE-RELATED"/>
    <property type="match status" value="1"/>
</dbReference>
<evidence type="ECO:0000256" key="3">
    <source>
        <dbReference type="ARBA" id="ARBA00022840"/>
    </source>
</evidence>
<dbReference type="GO" id="GO:0005524">
    <property type="term" value="F:ATP binding"/>
    <property type="evidence" value="ECO:0007669"/>
    <property type="project" value="UniProtKB-UniRule"/>
</dbReference>
<dbReference type="Pfam" id="PF01121">
    <property type="entry name" value="CoaE"/>
    <property type="match status" value="1"/>
</dbReference>
<sequence length="208" mass="21688">MTFVLGLTGSIGMGKSATAGFFREAGVPVHDADASVHALYRGPAAALVEEAFPGSTRDGAVDRAALGGMVLGDPAALKRLEAIVHPLVRAAEIAFLKACIAASEPLAVLDIPLLFETGGDRRCDAVLVVTAPAPVQKQRVLARPGMTLEKFEAILAKQTPDSAKRAQAHWLVDTSRGFDAARRQVRDVIRACAGRQGQAGRLLAASAG</sequence>
<keyword evidence="5" id="KW-0963">Cytoplasm</keyword>
<dbReference type="InterPro" id="IPR001977">
    <property type="entry name" value="Depp_CoAkinase"/>
</dbReference>
<proteinExistence type="inferred from homology"/>
<protein>
    <recommendedName>
        <fullName evidence="5 6">Dephospho-CoA kinase</fullName>
        <ecNumber evidence="5 6">2.7.1.24</ecNumber>
    </recommendedName>
    <alternativeName>
        <fullName evidence="5">Dephosphocoenzyme A kinase</fullName>
    </alternativeName>
</protein>
<comment type="similarity">
    <text evidence="1 5">Belongs to the CoaE family.</text>
</comment>
<keyword evidence="5 7" id="KW-0418">Kinase</keyword>
<organism evidence="7">
    <name type="scientific">Alsobacter sp. KACC 23698</name>
    <dbReference type="NCBI Taxonomy" id="3149229"/>
    <lineage>
        <taxon>Bacteria</taxon>
        <taxon>Pseudomonadati</taxon>
        <taxon>Pseudomonadota</taxon>
        <taxon>Alphaproteobacteria</taxon>
        <taxon>Hyphomicrobiales</taxon>
        <taxon>Alsobacteraceae</taxon>
        <taxon>Alsobacter</taxon>
    </lineage>
</organism>
<evidence type="ECO:0000256" key="2">
    <source>
        <dbReference type="ARBA" id="ARBA00022741"/>
    </source>
</evidence>
<dbReference type="PROSITE" id="PS51219">
    <property type="entry name" value="DPCK"/>
    <property type="match status" value="1"/>
</dbReference>
<keyword evidence="2 5" id="KW-0547">Nucleotide-binding</keyword>
<dbReference type="AlphaFoldDB" id="A0AAU7JEY0"/>
<evidence type="ECO:0000256" key="5">
    <source>
        <dbReference type="HAMAP-Rule" id="MF_00376"/>
    </source>
</evidence>
<dbReference type="GO" id="GO:0004140">
    <property type="term" value="F:dephospho-CoA kinase activity"/>
    <property type="evidence" value="ECO:0007669"/>
    <property type="project" value="UniProtKB-UniRule"/>
</dbReference>
<evidence type="ECO:0000256" key="1">
    <source>
        <dbReference type="ARBA" id="ARBA00009018"/>
    </source>
</evidence>
<name>A0AAU7JEY0_9HYPH</name>
<evidence type="ECO:0000313" key="7">
    <source>
        <dbReference type="EMBL" id="XBO38755.1"/>
    </source>
</evidence>
<evidence type="ECO:0000256" key="4">
    <source>
        <dbReference type="ARBA" id="ARBA00022993"/>
    </source>
</evidence>
<evidence type="ECO:0000256" key="6">
    <source>
        <dbReference type="NCBIfam" id="TIGR00152"/>
    </source>
</evidence>
<dbReference type="CDD" id="cd02022">
    <property type="entry name" value="DPCK"/>
    <property type="match status" value="1"/>
</dbReference>
<dbReference type="GO" id="GO:0015937">
    <property type="term" value="P:coenzyme A biosynthetic process"/>
    <property type="evidence" value="ECO:0007669"/>
    <property type="project" value="UniProtKB-UniRule"/>
</dbReference>
<dbReference type="EC" id="2.7.1.24" evidence="5 6"/>
<accession>A0AAU7JEY0</accession>
<dbReference type="InterPro" id="IPR027417">
    <property type="entry name" value="P-loop_NTPase"/>
</dbReference>
<dbReference type="RefSeq" id="WP_406855593.1">
    <property type="nucleotide sequence ID" value="NZ_CP157484.1"/>
</dbReference>
<feature type="binding site" evidence="5">
    <location>
        <begin position="12"/>
        <end position="17"/>
    </location>
    <ligand>
        <name>ATP</name>
        <dbReference type="ChEBI" id="CHEBI:30616"/>
    </ligand>
</feature>
<keyword evidence="5 7" id="KW-0808">Transferase</keyword>
<dbReference type="HAMAP" id="MF_00376">
    <property type="entry name" value="Dephospho_CoA_kinase"/>
    <property type="match status" value="1"/>
</dbReference>
<dbReference type="GO" id="GO:0005737">
    <property type="term" value="C:cytoplasm"/>
    <property type="evidence" value="ECO:0007669"/>
    <property type="project" value="UniProtKB-SubCell"/>
</dbReference>
<dbReference type="SUPFAM" id="SSF52540">
    <property type="entry name" value="P-loop containing nucleoside triphosphate hydrolases"/>
    <property type="match status" value="1"/>
</dbReference>
<dbReference type="EMBL" id="CP157484">
    <property type="protein sequence ID" value="XBO38755.1"/>
    <property type="molecule type" value="Genomic_DNA"/>
</dbReference>
<dbReference type="PANTHER" id="PTHR10695">
    <property type="entry name" value="DEPHOSPHO-COA KINASE-RELATED"/>
    <property type="match status" value="1"/>
</dbReference>
<keyword evidence="3 5" id="KW-0067">ATP-binding</keyword>
<gene>
    <name evidence="5 7" type="primary">coaE</name>
    <name evidence="7" type="ORF">ABEG18_24175</name>
</gene>
<dbReference type="NCBIfam" id="TIGR00152">
    <property type="entry name" value="dephospho-CoA kinase"/>
    <property type="match status" value="1"/>
</dbReference>
<dbReference type="Gene3D" id="3.40.50.300">
    <property type="entry name" value="P-loop containing nucleotide triphosphate hydrolases"/>
    <property type="match status" value="1"/>
</dbReference>
<comment type="subcellular location">
    <subcellularLocation>
        <location evidence="5">Cytoplasm</location>
    </subcellularLocation>
</comment>
<comment type="catalytic activity">
    <reaction evidence="5">
        <text>3'-dephospho-CoA + ATP = ADP + CoA + H(+)</text>
        <dbReference type="Rhea" id="RHEA:18245"/>
        <dbReference type="ChEBI" id="CHEBI:15378"/>
        <dbReference type="ChEBI" id="CHEBI:30616"/>
        <dbReference type="ChEBI" id="CHEBI:57287"/>
        <dbReference type="ChEBI" id="CHEBI:57328"/>
        <dbReference type="ChEBI" id="CHEBI:456216"/>
        <dbReference type="EC" id="2.7.1.24"/>
    </reaction>
</comment>